<proteinExistence type="predicted"/>
<reference evidence="1 2" key="1">
    <citation type="submission" date="2024-02" db="EMBL/GenBank/DDBJ databases">
        <authorList>
            <person name="Chen Y."/>
            <person name="Shah S."/>
            <person name="Dougan E. K."/>
            <person name="Thang M."/>
            <person name="Chan C."/>
        </authorList>
    </citation>
    <scope>NUCLEOTIDE SEQUENCE [LARGE SCALE GENOMIC DNA]</scope>
</reference>
<name>A0ABP0IBY0_9DINO</name>
<protein>
    <submittedName>
        <fullName evidence="1">Uncharacterized protein</fullName>
    </submittedName>
</protein>
<keyword evidence="2" id="KW-1185">Reference proteome</keyword>
<evidence type="ECO:0000313" key="1">
    <source>
        <dbReference type="EMBL" id="CAK8998898.1"/>
    </source>
</evidence>
<accession>A0ABP0IBY0</accession>
<evidence type="ECO:0000313" key="2">
    <source>
        <dbReference type="Proteomes" id="UP001642464"/>
    </source>
</evidence>
<dbReference type="Proteomes" id="UP001642464">
    <property type="component" value="Unassembled WGS sequence"/>
</dbReference>
<sequence>DILDYLAMFADTTEASTNVRKCHPVDLVLEAFKDEEATKITHERLKVFLEEVLKVHGRKLEQAHSPIMKLALRFELLMCERRCQPDSENLNDGELLQEVINRYNNYKANKAIKKWQISPDQQEALQVATYAVTCANLSHDYKEGVNFCLRQSKADGNKHVAKVIHLKEQIDLGLRLADQMMERMVLMTGPILASESVLNGLRGEYRRIEDKFLSMGDYVTPESGTFLSHETGRSLTDKEETAQWLASPGTCKSILEACLSRVSSLKGQTILVHHLTMYDGTWEKVVCEMMHELADVCHMASYSETDSPAIFQFAVGGVLLEETSAGGAASDSSPMSLYKLLKTIEERGVVDYTVTGHKVMRPGSVQRGETPDTFTITHESHSVFRPNPVAVKNVKGSNVAGYLGTKALSSSKFLKCVWRPLADENVFGHELTIVT</sequence>
<organism evidence="1 2">
    <name type="scientific">Durusdinium trenchii</name>
    <dbReference type="NCBI Taxonomy" id="1381693"/>
    <lineage>
        <taxon>Eukaryota</taxon>
        <taxon>Sar</taxon>
        <taxon>Alveolata</taxon>
        <taxon>Dinophyceae</taxon>
        <taxon>Suessiales</taxon>
        <taxon>Symbiodiniaceae</taxon>
        <taxon>Durusdinium</taxon>
    </lineage>
</organism>
<feature type="non-terminal residue" evidence="1">
    <location>
        <position position="1"/>
    </location>
</feature>
<dbReference type="EMBL" id="CAXAMM010003194">
    <property type="protein sequence ID" value="CAK8998898.1"/>
    <property type="molecule type" value="Genomic_DNA"/>
</dbReference>
<comment type="caution">
    <text evidence="1">The sequence shown here is derived from an EMBL/GenBank/DDBJ whole genome shotgun (WGS) entry which is preliminary data.</text>
</comment>
<gene>
    <name evidence="1" type="ORF">SCF082_LOCUS5830</name>
</gene>